<keyword evidence="1" id="KW-0304">Gas vesicle</keyword>
<proteinExistence type="inferred from homology"/>
<feature type="region of interest" description="Disordered" evidence="4">
    <location>
        <begin position="141"/>
        <end position="164"/>
    </location>
</feature>
<protein>
    <submittedName>
        <fullName evidence="5">Gas vesicle protein</fullName>
    </submittedName>
</protein>
<evidence type="ECO:0000256" key="2">
    <source>
        <dbReference type="ARBA" id="ARBA00035108"/>
    </source>
</evidence>
<evidence type="ECO:0000313" key="6">
    <source>
        <dbReference type="Proteomes" id="UP001052739"/>
    </source>
</evidence>
<sequence>MNDEPALTYVYAAAVPAPRLDAVLRGLHGVEDAPVAFLAPHDAAPGAPAFLTSRVPADRWSEEALRARFEDLDWLEGTARAHHRVIEALTAHTTVLPLRMATLYRDDDRALAALREQRPALAERLALLAHHTEYGVKAYVTPDPGTPGPGADDAAGTAPRSPGKAYLQARRAQHHAREDRYRQAGVAAERIAAVAARYAAHVVRHPVQTGPLSDGGAGENVLNDACLVADDQADAFRVAVREVGRDLPGVRVEVTGPWAPYSFATLPAPPAPTGTADPPGPRP</sequence>
<evidence type="ECO:0000256" key="4">
    <source>
        <dbReference type="SAM" id="MobiDB-lite"/>
    </source>
</evidence>
<comment type="caution">
    <text evidence="5">The sequence shown here is derived from an EMBL/GenBank/DDBJ whole genome shotgun (WGS) entry which is preliminary data.</text>
</comment>
<feature type="compositionally biased region" description="Pro residues" evidence="4">
    <location>
        <begin position="267"/>
        <end position="283"/>
    </location>
</feature>
<accession>A0ABQ3PRM6</accession>
<comment type="subcellular location">
    <subcellularLocation>
        <location evidence="2">Gas vesicle</location>
    </subcellularLocation>
</comment>
<dbReference type="PANTHER" id="PTHR36852:SF1">
    <property type="entry name" value="PROTEIN GVPL 2"/>
    <property type="match status" value="1"/>
</dbReference>
<feature type="compositionally biased region" description="Low complexity" evidence="4">
    <location>
        <begin position="149"/>
        <end position="159"/>
    </location>
</feature>
<dbReference type="InterPro" id="IPR009430">
    <property type="entry name" value="GvpL/GvpF"/>
</dbReference>
<dbReference type="PANTHER" id="PTHR36852">
    <property type="entry name" value="PROTEIN GVPL 2"/>
    <property type="match status" value="1"/>
</dbReference>
<comment type="similarity">
    <text evidence="3">Belongs to the gas vesicle GvpF/GvpL family.</text>
</comment>
<evidence type="ECO:0000313" key="5">
    <source>
        <dbReference type="EMBL" id="GHI27671.1"/>
    </source>
</evidence>
<dbReference type="RefSeq" id="WP_190224950.1">
    <property type="nucleotide sequence ID" value="NZ_BNBS01000079.1"/>
</dbReference>
<reference evidence="5" key="1">
    <citation type="submission" date="2024-05" db="EMBL/GenBank/DDBJ databases">
        <title>Whole genome shotgun sequence of Streptomyces hydrogenans NBRC 13475.</title>
        <authorList>
            <person name="Komaki H."/>
            <person name="Tamura T."/>
        </authorList>
    </citation>
    <scope>NUCLEOTIDE SEQUENCE</scope>
    <source>
        <strain evidence="5">NBRC 13475</strain>
    </source>
</reference>
<dbReference type="Pfam" id="PF06386">
    <property type="entry name" value="GvpL_GvpF"/>
    <property type="match status" value="1"/>
</dbReference>
<feature type="region of interest" description="Disordered" evidence="4">
    <location>
        <begin position="261"/>
        <end position="283"/>
    </location>
</feature>
<evidence type="ECO:0000256" key="3">
    <source>
        <dbReference type="ARBA" id="ARBA00035643"/>
    </source>
</evidence>
<name>A0ABQ3PRM6_9ACTN</name>
<dbReference type="EMBL" id="BNDW01000117">
    <property type="protein sequence ID" value="GHI27671.1"/>
    <property type="molecule type" value="Genomic_DNA"/>
</dbReference>
<gene>
    <name evidence="5" type="ORF">Shyd_90420</name>
</gene>
<evidence type="ECO:0000256" key="1">
    <source>
        <dbReference type="ARBA" id="ARBA00022987"/>
    </source>
</evidence>
<dbReference type="Proteomes" id="UP001052739">
    <property type="component" value="Unassembled WGS sequence"/>
</dbReference>
<organism evidence="5 6">
    <name type="scientific">Streptomyces hydrogenans</name>
    <dbReference type="NCBI Taxonomy" id="1873719"/>
    <lineage>
        <taxon>Bacteria</taxon>
        <taxon>Bacillati</taxon>
        <taxon>Actinomycetota</taxon>
        <taxon>Actinomycetes</taxon>
        <taxon>Kitasatosporales</taxon>
        <taxon>Streptomycetaceae</taxon>
        <taxon>Streptomyces</taxon>
    </lineage>
</organism>
<keyword evidence="6" id="KW-1185">Reference proteome</keyword>